<keyword evidence="2" id="KW-0472">Membrane</keyword>
<reference evidence="3 4" key="1">
    <citation type="submission" date="2019-09" db="EMBL/GenBank/DDBJ databases">
        <title>Isolation of a novel species in the genus Cupriavidus from patients with sepsis using whole genome sequencing.</title>
        <authorList>
            <person name="Kweon O.J."/>
            <person name="Lee M.-K."/>
        </authorList>
    </citation>
    <scope>NUCLEOTIDE SEQUENCE [LARGE SCALE GENOMIC DNA]</scope>
    <source>
        <strain evidence="3 4">MKL-01</strain>
    </source>
</reference>
<comment type="caution">
    <text evidence="3">The sequence shown here is derived from an EMBL/GenBank/DDBJ whole genome shotgun (WGS) entry which is preliminary data.</text>
</comment>
<keyword evidence="4" id="KW-1185">Reference proteome</keyword>
<dbReference type="Proteomes" id="UP000324324">
    <property type="component" value="Unassembled WGS sequence"/>
</dbReference>
<evidence type="ECO:0000256" key="1">
    <source>
        <dbReference type="SAM" id="MobiDB-lite"/>
    </source>
</evidence>
<protein>
    <submittedName>
        <fullName evidence="3">Uncharacterized protein</fullName>
    </submittedName>
</protein>
<dbReference type="EMBL" id="VWRN01000034">
    <property type="protein sequence ID" value="KAA6123729.1"/>
    <property type="molecule type" value="Genomic_DNA"/>
</dbReference>
<proteinExistence type="predicted"/>
<accession>A0A5M8ALU5</accession>
<keyword evidence="2" id="KW-1133">Transmembrane helix</keyword>
<feature type="transmembrane region" description="Helical" evidence="2">
    <location>
        <begin position="172"/>
        <end position="193"/>
    </location>
</feature>
<name>A0A5M8ALU5_9BURK</name>
<feature type="transmembrane region" description="Helical" evidence="2">
    <location>
        <begin position="199"/>
        <end position="217"/>
    </location>
</feature>
<feature type="region of interest" description="Disordered" evidence="1">
    <location>
        <begin position="523"/>
        <end position="543"/>
    </location>
</feature>
<keyword evidence="2" id="KW-0812">Transmembrane</keyword>
<dbReference type="RefSeq" id="WP_150083298.1">
    <property type="nucleotide sequence ID" value="NZ_VWRN01000034.1"/>
</dbReference>
<gene>
    <name evidence="3" type="ORF">F1599_12340</name>
</gene>
<evidence type="ECO:0000313" key="4">
    <source>
        <dbReference type="Proteomes" id="UP000324324"/>
    </source>
</evidence>
<evidence type="ECO:0000256" key="2">
    <source>
        <dbReference type="SAM" id="Phobius"/>
    </source>
</evidence>
<dbReference type="AlphaFoldDB" id="A0A5M8ALU5"/>
<feature type="region of interest" description="Disordered" evidence="1">
    <location>
        <begin position="1"/>
        <end position="34"/>
    </location>
</feature>
<organism evidence="3 4">
    <name type="scientific">Cupriavidus cauae</name>
    <dbReference type="NCBI Taxonomy" id="2608999"/>
    <lineage>
        <taxon>Bacteria</taxon>
        <taxon>Pseudomonadati</taxon>
        <taxon>Pseudomonadota</taxon>
        <taxon>Betaproteobacteria</taxon>
        <taxon>Burkholderiales</taxon>
        <taxon>Burkholderiaceae</taxon>
        <taxon>Cupriavidus</taxon>
    </lineage>
</organism>
<feature type="compositionally biased region" description="Polar residues" evidence="1">
    <location>
        <begin position="8"/>
        <end position="25"/>
    </location>
</feature>
<evidence type="ECO:0000313" key="3">
    <source>
        <dbReference type="EMBL" id="KAA6123729.1"/>
    </source>
</evidence>
<sequence length="543" mass="57810">MFRIFAQPRSTENPAASLPDTSSIRSEAHPQPHEIEPSRIDAAAANGAQHVQPTGAVEHPPAPRVIDLLDAGWQELTNAVHSLPDTSRKAEILSSAARCGKKIADAQSAAARIEAWDLQQHNDVRITRQELLRLRADIKQCAKSVGDALADLDQLATDVRDYPDNEAPGAKAILLLGIAGIASALAMLVVTVAFPPLGLVLLGALAAGGAAGGGYLIHKICQAASAHEGFERANSDVSGALRQSLEQARALEARFNDELLPALMRNAKLRSTEDLQEFFADQMALNRFASYGDVTKQRAEWRRDLIAQLQADIPRDQSELVYPCEIANERLIPPGFGDGLAGLPVEQQQKEIQNRLPGAVDIAMEKIHAAAEGNDDTFDALLYLITQRPRSAVENAATIALARAIGLPEAITTAAGQKINLVQIACDESGRAIGGTITYKLYQPAPDIGTALHIMPLAAGNIVPAPEDAGLRAVATFALEGRSIKITSLKFKATLSILAACAEMFAHEIDRLAQSGDPRHFVFDEKPSSSNVPVPGDLSAGGG</sequence>